<dbReference type="PANTHER" id="PTHR47926:SF347">
    <property type="entry name" value="PENTATRICOPEPTIDE REPEAT-CONTAINING PROTEIN"/>
    <property type="match status" value="1"/>
</dbReference>
<evidence type="ECO:0008006" key="5">
    <source>
        <dbReference type="Google" id="ProtNLM"/>
    </source>
</evidence>
<keyword evidence="1" id="KW-0677">Repeat</keyword>
<dbReference type="NCBIfam" id="TIGR00756">
    <property type="entry name" value="PPR"/>
    <property type="match status" value="1"/>
</dbReference>
<evidence type="ECO:0000256" key="1">
    <source>
        <dbReference type="ARBA" id="ARBA00022737"/>
    </source>
</evidence>
<dbReference type="EMBL" id="CACVBM020001296">
    <property type="protein sequence ID" value="CAA7044214.1"/>
    <property type="molecule type" value="Genomic_DNA"/>
</dbReference>
<dbReference type="OrthoDB" id="185373at2759"/>
<dbReference type="Proteomes" id="UP000467841">
    <property type="component" value="Unassembled WGS sequence"/>
</dbReference>
<gene>
    <name evidence="3" type="ORF">MERR_LOCUS31449</name>
</gene>
<dbReference type="PANTHER" id="PTHR47926">
    <property type="entry name" value="PENTATRICOPEPTIDE REPEAT-CONTAINING PROTEIN"/>
    <property type="match status" value="1"/>
</dbReference>
<keyword evidence="4" id="KW-1185">Reference proteome</keyword>
<dbReference type="PROSITE" id="PS51375">
    <property type="entry name" value="PPR"/>
    <property type="match status" value="1"/>
</dbReference>
<dbReference type="InterPro" id="IPR011990">
    <property type="entry name" value="TPR-like_helical_dom_sf"/>
</dbReference>
<organism evidence="3 4">
    <name type="scientific">Microthlaspi erraticum</name>
    <dbReference type="NCBI Taxonomy" id="1685480"/>
    <lineage>
        <taxon>Eukaryota</taxon>
        <taxon>Viridiplantae</taxon>
        <taxon>Streptophyta</taxon>
        <taxon>Embryophyta</taxon>
        <taxon>Tracheophyta</taxon>
        <taxon>Spermatophyta</taxon>
        <taxon>Magnoliopsida</taxon>
        <taxon>eudicotyledons</taxon>
        <taxon>Gunneridae</taxon>
        <taxon>Pentapetalae</taxon>
        <taxon>rosids</taxon>
        <taxon>malvids</taxon>
        <taxon>Brassicales</taxon>
        <taxon>Brassicaceae</taxon>
        <taxon>Coluteocarpeae</taxon>
        <taxon>Microthlaspi</taxon>
    </lineage>
</organism>
<dbReference type="AlphaFoldDB" id="A0A6D2JR94"/>
<reference evidence="3" key="1">
    <citation type="submission" date="2020-01" db="EMBL/GenBank/DDBJ databases">
        <authorList>
            <person name="Mishra B."/>
        </authorList>
    </citation>
    <scope>NUCLEOTIDE SEQUENCE [LARGE SCALE GENOMIC DNA]</scope>
</reference>
<evidence type="ECO:0000313" key="3">
    <source>
        <dbReference type="EMBL" id="CAA7044214.1"/>
    </source>
</evidence>
<dbReference type="InterPro" id="IPR046960">
    <property type="entry name" value="PPR_At4g14850-like_plant"/>
</dbReference>
<name>A0A6D2JR94_9BRAS</name>
<proteinExistence type="predicted"/>
<comment type="caution">
    <text evidence="3">The sequence shown here is derived from an EMBL/GenBank/DDBJ whole genome shotgun (WGS) entry which is preliminary data.</text>
</comment>
<evidence type="ECO:0000256" key="2">
    <source>
        <dbReference type="PROSITE-ProRule" id="PRU00708"/>
    </source>
</evidence>
<accession>A0A6D2JR94</accession>
<evidence type="ECO:0000313" key="4">
    <source>
        <dbReference type="Proteomes" id="UP000467841"/>
    </source>
</evidence>
<dbReference type="InterPro" id="IPR002885">
    <property type="entry name" value="PPR_rpt"/>
</dbReference>
<dbReference type="Pfam" id="PF01535">
    <property type="entry name" value="PPR"/>
    <property type="match status" value="1"/>
</dbReference>
<protein>
    <recommendedName>
        <fullName evidence="5">Pentatricopeptide repeat-containing protein</fullName>
    </recommendedName>
</protein>
<dbReference type="GO" id="GO:0009451">
    <property type="term" value="P:RNA modification"/>
    <property type="evidence" value="ECO:0007669"/>
    <property type="project" value="InterPro"/>
</dbReference>
<dbReference type="GO" id="GO:0003723">
    <property type="term" value="F:RNA binding"/>
    <property type="evidence" value="ECO:0007669"/>
    <property type="project" value="InterPro"/>
</dbReference>
<feature type="repeat" description="PPR" evidence="2">
    <location>
        <begin position="5"/>
        <end position="39"/>
    </location>
</feature>
<sequence>MPMKNPASWNSMIGGFARHGLGADALEEFEKMMECGLERIAAEKEHYALRDGELDKAERLIKGVPFEPDVVIWGTLLGACIHVWSSVRLLLKGSRGLEEEIGLVLWGLGL</sequence>
<dbReference type="Gene3D" id="1.25.40.10">
    <property type="entry name" value="Tetratricopeptide repeat domain"/>
    <property type="match status" value="1"/>
</dbReference>